<comment type="caution">
    <text evidence="1">The sequence shown here is derived from an EMBL/GenBank/DDBJ whole genome shotgun (WGS) entry which is preliminary data.</text>
</comment>
<name>A0A9P5TIB4_GYMJU</name>
<dbReference type="EMBL" id="JADNYJ010000147">
    <property type="protein sequence ID" value="KAF8879662.1"/>
    <property type="molecule type" value="Genomic_DNA"/>
</dbReference>
<accession>A0A9P5TIB4</accession>
<evidence type="ECO:0000313" key="1">
    <source>
        <dbReference type="EMBL" id="KAF8879662.1"/>
    </source>
</evidence>
<reference evidence="1" key="1">
    <citation type="submission" date="2020-11" db="EMBL/GenBank/DDBJ databases">
        <authorList>
            <consortium name="DOE Joint Genome Institute"/>
            <person name="Ahrendt S."/>
            <person name="Riley R."/>
            <person name="Andreopoulos W."/>
            <person name="LaButti K."/>
            <person name="Pangilinan J."/>
            <person name="Ruiz-duenas F.J."/>
            <person name="Barrasa J.M."/>
            <person name="Sanchez-Garcia M."/>
            <person name="Camarero S."/>
            <person name="Miyauchi S."/>
            <person name="Serrano A."/>
            <person name="Linde D."/>
            <person name="Babiker R."/>
            <person name="Drula E."/>
            <person name="Ayuso-Fernandez I."/>
            <person name="Pacheco R."/>
            <person name="Padilla G."/>
            <person name="Ferreira P."/>
            <person name="Barriuso J."/>
            <person name="Kellner H."/>
            <person name="Castanera R."/>
            <person name="Alfaro M."/>
            <person name="Ramirez L."/>
            <person name="Pisabarro A.G."/>
            <person name="Kuo A."/>
            <person name="Tritt A."/>
            <person name="Lipzen A."/>
            <person name="He G."/>
            <person name="Yan M."/>
            <person name="Ng V."/>
            <person name="Cullen D."/>
            <person name="Martin F."/>
            <person name="Rosso M.-N."/>
            <person name="Henrissat B."/>
            <person name="Hibbett D."/>
            <person name="Martinez A.T."/>
            <person name="Grigoriev I.V."/>
        </authorList>
    </citation>
    <scope>NUCLEOTIDE SEQUENCE</scope>
    <source>
        <strain evidence="1">AH 44721</strain>
    </source>
</reference>
<dbReference type="SUPFAM" id="SSF48056">
    <property type="entry name" value="Di-copper centre-containing domain"/>
    <property type="match status" value="1"/>
</dbReference>
<sequence>MPTFRHWRTLGRATQKEYLNAVHCMLKTVSRFDDFVTAHILQTFSIRYVCHFLPWHRYFIAIYWNWNLDVPPLGNFDAEFGFGGNGPLVTVSDDDPFAIPGRTGGGCITNGPFRNMVVNMGPTSNPNFGWFDRVVEGDPSFDASGLHGGGHYSVGGTLGEMGDLYNSPSDPKKDLSRRVADISGPIFILDNNNTLRGNVTWSFSLSLGVNAPNASSIYDVPKVTLVFLQA</sequence>
<dbReference type="InterPro" id="IPR008922">
    <property type="entry name" value="Di-copper_centre_dom_sf"/>
</dbReference>
<dbReference type="OrthoDB" id="6132182at2759"/>
<evidence type="ECO:0000313" key="2">
    <source>
        <dbReference type="Proteomes" id="UP000724874"/>
    </source>
</evidence>
<keyword evidence="2" id="KW-1185">Reference proteome</keyword>
<evidence type="ECO:0008006" key="3">
    <source>
        <dbReference type="Google" id="ProtNLM"/>
    </source>
</evidence>
<proteinExistence type="predicted"/>
<dbReference type="AlphaFoldDB" id="A0A9P5TIB4"/>
<organism evidence="1 2">
    <name type="scientific">Gymnopilus junonius</name>
    <name type="common">Spectacular rustgill mushroom</name>
    <name type="synonym">Gymnopilus spectabilis subsp. junonius</name>
    <dbReference type="NCBI Taxonomy" id="109634"/>
    <lineage>
        <taxon>Eukaryota</taxon>
        <taxon>Fungi</taxon>
        <taxon>Dikarya</taxon>
        <taxon>Basidiomycota</taxon>
        <taxon>Agaricomycotina</taxon>
        <taxon>Agaricomycetes</taxon>
        <taxon>Agaricomycetidae</taxon>
        <taxon>Agaricales</taxon>
        <taxon>Agaricineae</taxon>
        <taxon>Hymenogastraceae</taxon>
        <taxon>Gymnopilus</taxon>
    </lineage>
</organism>
<dbReference type="Proteomes" id="UP000724874">
    <property type="component" value="Unassembled WGS sequence"/>
</dbReference>
<dbReference type="Gene3D" id="1.10.1280.10">
    <property type="entry name" value="Di-copper center containing domain from catechol oxidase"/>
    <property type="match status" value="2"/>
</dbReference>
<protein>
    <recommendedName>
        <fullName evidence="3">Tyrosinase copper-binding domain-containing protein</fullName>
    </recommendedName>
</protein>
<gene>
    <name evidence="1" type="ORF">CPB84DRAFT_1817396</name>
</gene>